<sequence>MLGEIENRSIDATLHWFKTADTAGHLHYAKLNFRGFARGDKGKGTRLSDAVTKK</sequence>
<dbReference type="Proteomes" id="UP000011885">
    <property type="component" value="Unassembled WGS sequence"/>
</dbReference>
<dbReference type="PATRIC" id="fig|1263870.3.peg.412"/>
<dbReference type="AlphaFoldDB" id="M5UA88"/>
<protein>
    <submittedName>
        <fullName evidence="1">Uncharacterized protein</fullName>
    </submittedName>
</protein>
<gene>
    <name evidence="1" type="ORF">RSSM_00375</name>
</gene>
<evidence type="ECO:0000313" key="1">
    <source>
        <dbReference type="EMBL" id="EMI58204.1"/>
    </source>
</evidence>
<evidence type="ECO:0000313" key="2">
    <source>
        <dbReference type="Proteomes" id="UP000011885"/>
    </source>
</evidence>
<organism evidence="1 2">
    <name type="scientific">Rhodopirellula sallentina SM41</name>
    <dbReference type="NCBI Taxonomy" id="1263870"/>
    <lineage>
        <taxon>Bacteria</taxon>
        <taxon>Pseudomonadati</taxon>
        <taxon>Planctomycetota</taxon>
        <taxon>Planctomycetia</taxon>
        <taxon>Pirellulales</taxon>
        <taxon>Pirellulaceae</taxon>
        <taxon>Rhodopirellula</taxon>
    </lineage>
</organism>
<accession>M5UA88</accession>
<name>M5UA88_9BACT</name>
<proteinExistence type="predicted"/>
<reference evidence="1 2" key="1">
    <citation type="journal article" date="2013" name="Mar. Genomics">
        <title>Expression of sulfatases in Rhodopirellula baltica and the diversity of sulfatases in the genus Rhodopirellula.</title>
        <authorList>
            <person name="Wegner C.E."/>
            <person name="Richter-Heitmann T."/>
            <person name="Klindworth A."/>
            <person name="Klockow C."/>
            <person name="Richter M."/>
            <person name="Achstetter T."/>
            <person name="Glockner F.O."/>
            <person name="Harder J."/>
        </authorList>
    </citation>
    <scope>NUCLEOTIDE SEQUENCE [LARGE SCALE GENOMIC DNA]</scope>
    <source>
        <strain evidence="1 2">SM41</strain>
    </source>
</reference>
<dbReference type="EMBL" id="ANOH01000033">
    <property type="protein sequence ID" value="EMI58204.1"/>
    <property type="molecule type" value="Genomic_DNA"/>
</dbReference>
<keyword evidence="2" id="KW-1185">Reference proteome</keyword>
<comment type="caution">
    <text evidence="1">The sequence shown here is derived from an EMBL/GenBank/DDBJ whole genome shotgun (WGS) entry which is preliminary data.</text>
</comment>